<gene>
    <name evidence="2" type="ORF">HFP15_01935</name>
</gene>
<dbReference type="InterPro" id="IPR003673">
    <property type="entry name" value="CoA-Trfase_fam_III"/>
</dbReference>
<dbReference type="Pfam" id="PF02515">
    <property type="entry name" value="CoA_transf_3"/>
    <property type="match status" value="1"/>
</dbReference>
<dbReference type="SUPFAM" id="SSF89796">
    <property type="entry name" value="CoA-transferase family III (CaiB/BaiF)"/>
    <property type="match status" value="1"/>
</dbReference>
<dbReference type="InterPro" id="IPR023606">
    <property type="entry name" value="CoA-Trfase_III_dom_1_sf"/>
</dbReference>
<dbReference type="Gene3D" id="3.40.50.10540">
    <property type="entry name" value="Crotonobetainyl-coa:carnitine coa-transferase, domain 1"/>
    <property type="match status" value="1"/>
</dbReference>
<dbReference type="Gene3D" id="3.30.1540.10">
    <property type="entry name" value="formyl-coa transferase, domain 3"/>
    <property type="match status" value="1"/>
</dbReference>
<evidence type="ECO:0000256" key="1">
    <source>
        <dbReference type="ARBA" id="ARBA00022679"/>
    </source>
</evidence>
<dbReference type="InterPro" id="IPR050483">
    <property type="entry name" value="CoA-transferase_III_domain"/>
</dbReference>
<dbReference type="InterPro" id="IPR044855">
    <property type="entry name" value="CoA-Trfase_III_dom3_sf"/>
</dbReference>
<dbReference type="Proteomes" id="UP000715441">
    <property type="component" value="Unassembled WGS sequence"/>
</dbReference>
<proteinExistence type="predicted"/>
<keyword evidence="1 2" id="KW-0808">Transferase</keyword>
<evidence type="ECO:0000313" key="3">
    <source>
        <dbReference type="Proteomes" id="UP000715441"/>
    </source>
</evidence>
<name>A0ABX1J026_9PSEU</name>
<protein>
    <submittedName>
        <fullName evidence="2">CoA transferase</fullName>
    </submittedName>
</protein>
<dbReference type="GO" id="GO:0016740">
    <property type="term" value="F:transferase activity"/>
    <property type="evidence" value="ECO:0007669"/>
    <property type="project" value="UniProtKB-KW"/>
</dbReference>
<evidence type="ECO:0000313" key="2">
    <source>
        <dbReference type="EMBL" id="NKQ51637.1"/>
    </source>
</evidence>
<dbReference type="EMBL" id="JAAXLS010000001">
    <property type="protein sequence ID" value="NKQ51637.1"/>
    <property type="molecule type" value="Genomic_DNA"/>
</dbReference>
<sequence>MSTVDSRGGAPLGPLHGIRVLELGSFIAGPFAGQLLADYGAEVIKIEPPQAGDPMRRWGITQDGESLWWPAIGRNKKSVTIDLRDERGQRLVRELAASCDVVLENFRPGTMARWGLDYETLRGDNPGIIMVHVSGFGQTGPNSSEAGFGSVAEAVGGIRYTTGSPGDRPARTGISLGDSLASLFAVIGTLAALTERSSSGAGQEVDVAIYEAVFALMESTLADYHAGGVLRRRSGSVLAGVAPSNVYPTADDAEVVIAANADSVFTRLAEAMGRPELARDERYATHQGRGARMAELDALISAWTATRKSGELIEQLREHGVPVGRINTAASILTDPHFAAREMILWRRNGNGTELPMNGVVPKFSRTPGEIDRTGPALGADTDAVLSAVADGERLARLRADGVL</sequence>
<keyword evidence="3" id="KW-1185">Reference proteome</keyword>
<organism evidence="2 3">
    <name type="scientific">Amycolatopsis acididurans</name>
    <dbReference type="NCBI Taxonomy" id="2724524"/>
    <lineage>
        <taxon>Bacteria</taxon>
        <taxon>Bacillati</taxon>
        <taxon>Actinomycetota</taxon>
        <taxon>Actinomycetes</taxon>
        <taxon>Pseudonocardiales</taxon>
        <taxon>Pseudonocardiaceae</taxon>
        <taxon>Amycolatopsis</taxon>
    </lineage>
</organism>
<reference evidence="2 3" key="1">
    <citation type="submission" date="2020-04" db="EMBL/GenBank/DDBJ databases">
        <title>Novel species.</title>
        <authorList>
            <person name="Teo W.F.A."/>
            <person name="Lipun K."/>
            <person name="Srisuk N."/>
            <person name="Duangmal K."/>
        </authorList>
    </citation>
    <scope>NUCLEOTIDE SEQUENCE [LARGE SCALE GENOMIC DNA]</scope>
    <source>
        <strain evidence="2 3">K13G38</strain>
    </source>
</reference>
<dbReference type="PANTHER" id="PTHR48207:SF3">
    <property type="entry name" value="SUCCINATE--HYDROXYMETHYLGLUTARATE COA-TRANSFERASE"/>
    <property type="match status" value="1"/>
</dbReference>
<comment type="caution">
    <text evidence="2">The sequence shown here is derived from an EMBL/GenBank/DDBJ whole genome shotgun (WGS) entry which is preliminary data.</text>
</comment>
<accession>A0ABX1J026</accession>
<dbReference type="PANTHER" id="PTHR48207">
    <property type="entry name" value="SUCCINATE--HYDROXYMETHYLGLUTARATE COA-TRANSFERASE"/>
    <property type="match status" value="1"/>
</dbReference>